<feature type="transmembrane region" description="Helical" evidence="1">
    <location>
        <begin position="93"/>
        <end position="117"/>
    </location>
</feature>
<dbReference type="Proteomes" id="UP000252733">
    <property type="component" value="Unassembled WGS sequence"/>
</dbReference>
<gene>
    <name evidence="3" type="ORF">DFO77_1602</name>
</gene>
<proteinExistence type="predicted"/>
<dbReference type="GO" id="GO:0004175">
    <property type="term" value="F:endopeptidase activity"/>
    <property type="evidence" value="ECO:0007669"/>
    <property type="project" value="UniProtKB-ARBA"/>
</dbReference>
<dbReference type="InterPro" id="IPR003675">
    <property type="entry name" value="Rce1/LyrA-like_dom"/>
</dbReference>
<dbReference type="PANTHER" id="PTHR39430:SF1">
    <property type="entry name" value="PROTEASE"/>
    <property type="match status" value="1"/>
</dbReference>
<dbReference type="EMBL" id="QPIZ01000060">
    <property type="protein sequence ID" value="RCW20652.1"/>
    <property type="molecule type" value="Genomic_DNA"/>
</dbReference>
<feature type="transmembrane region" description="Helical" evidence="1">
    <location>
        <begin position="184"/>
        <end position="202"/>
    </location>
</feature>
<dbReference type="RefSeq" id="WP_114438208.1">
    <property type="nucleotide sequence ID" value="NZ_QPIZ01000060.1"/>
</dbReference>
<dbReference type="PANTHER" id="PTHR39430">
    <property type="entry name" value="MEMBRANE-ASSOCIATED PROTEASE-RELATED"/>
    <property type="match status" value="1"/>
</dbReference>
<evidence type="ECO:0000313" key="3">
    <source>
        <dbReference type="EMBL" id="RCW20652.1"/>
    </source>
</evidence>
<reference evidence="3 4" key="1">
    <citation type="submission" date="2018-07" db="EMBL/GenBank/DDBJ databases">
        <title>Freshwater and sediment microbial communities from various areas in North America, analyzing microbe dynamics in response to fracking.</title>
        <authorList>
            <person name="Lamendella R."/>
        </authorList>
    </citation>
    <scope>NUCLEOTIDE SEQUENCE [LARGE SCALE GENOMIC DNA]</scope>
    <source>
        <strain evidence="3 4">160A</strain>
    </source>
</reference>
<feature type="transmembrane region" description="Helical" evidence="1">
    <location>
        <begin position="159"/>
        <end position="178"/>
    </location>
</feature>
<protein>
    <recommendedName>
        <fullName evidence="2">CAAX prenyl protease 2/Lysostaphin resistance protein A-like domain-containing protein</fullName>
    </recommendedName>
</protein>
<keyword evidence="1" id="KW-0472">Membrane</keyword>
<dbReference type="AlphaFoldDB" id="A0A368UIT3"/>
<feature type="transmembrane region" description="Helical" evidence="1">
    <location>
        <begin position="256"/>
        <end position="275"/>
    </location>
</feature>
<name>A0A368UIT3_9BACT</name>
<evidence type="ECO:0000313" key="4">
    <source>
        <dbReference type="Proteomes" id="UP000252733"/>
    </source>
</evidence>
<keyword evidence="4" id="KW-1185">Reference proteome</keyword>
<comment type="caution">
    <text evidence="3">The sequence shown here is derived from an EMBL/GenBank/DDBJ whole genome shotgun (WGS) entry which is preliminary data.</text>
</comment>
<feature type="domain" description="CAAX prenyl protease 2/Lysostaphin resistance protein A-like" evidence="2">
    <location>
        <begin position="128"/>
        <end position="220"/>
    </location>
</feature>
<dbReference type="GO" id="GO:0080120">
    <property type="term" value="P:CAAX-box protein maturation"/>
    <property type="evidence" value="ECO:0007669"/>
    <property type="project" value="UniProtKB-ARBA"/>
</dbReference>
<feature type="transmembrane region" description="Helical" evidence="1">
    <location>
        <begin position="14"/>
        <end position="32"/>
    </location>
</feature>
<evidence type="ECO:0000259" key="2">
    <source>
        <dbReference type="Pfam" id="PF02517"/>
    </source>
</evidence>
<organism evidence="3 4">
    <name type="scientific">Marinilabilia salmonicolor</name>
    <dbReference type="NCBI Taxonomy" id="989"/>
    <lineage>
        <taxon>Bacteria</taxon>
        <taxon>Pseudomonadati</taxon>
        <taxon>Bacteroidota</taxon>
        <taxon>Bacteroidia</taxon>
        <taxon>Marinilabiliales</taxon>
        <taxon>Marinilabiliaceae</taxon>
        <taxon>Marinilabilia</taxon>
    </lineage>
</organism>
<sequence length="285" mass="32500">MQGSQYRNIGWQRILMLIIPYIIVVGVFQLIGTEIVGVDLDDKGNDIPVEKALIKSFCNLIGTFIILLIFIRGIEHDRFINLGFSTKNRLKDFVVGFLIGAFIISLGYLILLIFNQITYDKFVINSRQLMFSFLLFISVSIVEETLMRGYVLRNLMISFNNYFALTISSILFALMHGFNPNTTIVGLISLLLLGFLLGIVYIHTKNLWFSIALHFSWNFFQTHLGFNVSGQDSYSLIEIKILTDNYLTGGSFGFEGSFISIIAQVLFIIGIEYYFTKKTNHNTRS</sequence>
<evidence type="ECO:0000256" key="1">
    <source>
        <dbReference type="SAM" id="Phobius"/>
    </source>
</evidence>
<feature type="transmembrane region" description="Helical" evidence="1">
    <location>
        <begin position="129"/>
        <end position="147"/>
    </location>
</feature>
<feature type="transmembrane region" description="Helical" evidence="1">
    <location>
        <begin position="207"/>
        <end position="226"/>
    </location>
</feature>
<accession>A0A368UIT3</accession>
<dbReference type="Pfam" id="PF02517">
    <property type="entry name" value="Rce1-like"/>
    <property type="match status" value="1"/>
</dbReference>
<feature type="transmembrane region" description="Helical" evidence="1">
    <location>
        <begin position="52"/>
        <end position="72"/>
    </location>
</feature>
<keyword evidence="1" id="KW-1133">Transmembrane helix</keyword>
<keyword evidence="1" id="KW-0812">Transmembrane</keyword>